<dbReference type="EMBL" id="JBHUMF010000030">
    <property type="protein sequence ID" value="MFD2681659.1"/>
    <property type="molecule type" value="Genomic_DNA"/>
</dbReference>
<dbReference type="RefSeq" id="WP_377936053.1">
    <property type="nucleotide sequence ID" value="NZ_JBHUMF010000030.1"/>
</dbReference>
<reference evidence="2" key="1">
    <citation type="journal article" date="2019" name="Int. J. Syst. Evol. Microbiol.">
        <title>The Global Catalogue of Microorganisms (GCM) 10K type strain sequencing project: providing services to taxonomists for standard genome sequencing and annotation.</title>
        <authorList>
            <consortium name="The Broad Institute Genomics Platform"/>
            <consortium name="The Broad Institute Genome Sequencing Center for Infectious Disease"/>
            <person name="Wu L."/>
            <person name="Ma J."/>
        </authorList>
    </citation>
    <scope>NUCLEOTIDE SEQUENCE [LARGE SCALE GENOMIC DNA]</scope>
    <source>
        <strain evidence="2">KCTC 3913</strain>
    </source>
</reference>
<organism evidence="1 2">
    <name type="scientific">Bacillus seohaeanensis</name>
    <dbReference type="NCBI Taxonomy" id="284580"/>
    <lineage>
        <taxon>Bacteria</taxon>
        <taxon>Bacillati</taxon>
        <taxon>Bacillota</taxon>
        <taxon>Bacilli</taxon>
        <taxon>Bacillales</taxon>
        <taxon>Bacillaceae</taxon>
        <taxon>Bacillus</taxon>
    </lineage>
</organism>
<evidence type="ECO:0000313" key="1">
    <source>
        <dbReference type="EMBL" id="MFD2681659.1"/>
    </source>
</evidence>
<protein>
    <submittedName>
        <fullName evidence="1">Uncharacterized protein</fullName>
    </submittedName>
</protein>
<evidence type="ECO:0000313" key="2">
    <source>
        <dbReference type="Proteomes" id="UP001597506"/>
    </source>
</evidence>
<name>A0ABW5RT82_9BACI</name>
<keyword evidence="2" id="KW-1185">Reference proteome</keyword>
<gene>
    <name evidence="1" type="ORF">ACFSUL_12970</name>
</gene>
<sequence length="60" mass="6494">MVQNTVVSVTGAEQGIGFEIAGEVIYPLVPQKRFLEIRGISGYMMFLCSDAAKGVTSQVR</sequence>
<proteinExistence type="predicted"/>
<dbReference type="Proteomes" id="UP001597506">
    <property type="component" value="Unassembled WGS sequence"/>
</dbReference>
<accession>A0ABW5RT82</accession>
<comment type="caution">
    <text evidence="1">The sequence shown here is derived from an EMBL/GenBank/DDBJ whole genome shotgun (WGS) entry which is preliminary data.</text>
</comment>